<dbReference type="Gene3D" id="3.40.630.30">
    <property type="match status" value="1"/>
</dbReference>
<evidence type="ECO:0000313" key="2">
    <source>
        <dbReference type="EMBL" id="CEQ42134.1"/>
    </source>
</evidence>
<dbReference type="OrthoDB" id="61113at2759"/>
<dbReference type="CDD" id="cd04301">
    <property type="entry name" value="NAT_SF"/>
    <property type="match status" value="1"/>
</dbReference>
<keyword evidence="3" id="KW-1185">Reference proteome</keyword>
<dbReference type="SUPFAM" id="SSF55729">
    <property type="entry name" value="Acyl-CoA N-acyltransferases (Nat)"/>
    <property type="match status" value="1"/>
</dbReference>
<sequence length="233" mass="25979">MARSVPAASLQPRVQVTISPVEPEDMLECSPPPDQAEGQLVAFGTRMYGELEPLEIRAPAPIRYARFARRHLPLISRPDAMVMKATVPDPEGGKPKIAGLAWWHCPGTPVGNMQKRAVESMAEETEEAQESWRDFDWAKWNTMLEGYDAKRKEIMGDEPHWYLGPLWTHPNYQGQGVASALLRSAIALADATDPPTPMYLEASPAGQPLYAKWGWELLEGTETAMLRRGSRKT</sequence>
<evidence type="ECO:0000313" key="3">
    <source>
        <dbReference type="Proteomes" id="UP000243876"/>
    </source>
</evidence>
<dbReference type="GO" id="GO:0016747">
    <property type="term" value="F:acyltransferase activity, transferring groups other than amino-acyl groups"/>
    <property type="evidence" value="ECO:0007669"/>
    <property type="project" value="InterPro"/>
</dbReference>
<dbReference type="PANTHER" id="PTHR42791">
    <property type="entry name" value="GNAT FAMILY ACETYLTRANSFERASE"/>
    <property type="match status" value="1"/>
</dbReference>
<proteinExistence type="predicted"/>
<dbReference type="AlphaFoldDB" id="A0A0D6EQ91"/>
<name>A0A0D6EQ91_SPOSA</name>
<dbReference type="Pfam" id="PF00583">
    <property type="entry name" value="Acetyltransf_1"/>
    <property type="match status" value="1"/>
</dbReference>
<gene>
    <name evidence="2" type="primary">SPOSA6832_03909</name>
</gene>
<dbReference type="Proteomes" id="UP000243876">
    <property type="component" value="Unassembled WGS sequence"/>
</dbReference>
<dbReference type="InterPro" id="IPR016181">
    <property type="entry name" value="Acyl_CoA_acyltransferase"/>
</dbReference>
<protein>
    <submittedName>
        <fullName evidence="2">SPOSA6832_03909-mRNA-1:cds</fullName>
    </submittedName>
</protein>
<feature type="domain" description="N-acetyltransferase" evidence="1">
    <location>
        <begin position="157"/>
        <end position="214"/>
    </location>
</feature>
<dbReference type="InterPro" id="IPR000182">
    <property type="entry name" value="GNAT_dom"/>
</dbReference>
<organism evidence="2 3">
    <name type="scientific">Sporidiobolus salmonicolor</name>
    <name type="common">Yeast-like fungus</name>
    <name type="synonym">Sporobolomyces salmonicolor</name>
    <dbReference type="NCBI Taxonomy" id="5005"/>
    <lineage>
        <taxon>Eukaryota</taxon>
        <taxon>Fungi</taxon>
        <taxon>Dikarya</taxon>
        <taxon>Basidiomycota</taxon>
        <taxon>Pucciniomycotina</taxon>
        <taxon>Microbotryomycetes</taxon>
        <taxon>Sporidiobolales</taxon>
        <taxon>Sporidiobolaceae</taxon>
        <taxon>Sporobolomyces</taxon>
    </lineage>
</organism>
<feature type="non-terminal residue" evidence="2">
    <location>
        <position position="1"/>
    </location>
</feature>
<reference evidence="3" key="1">
    <citation type="submission" date="2015-02" db="EMBL/GenBank/DDBJ databases">
        <authorList>
            <person name="Gon?alves P."/>
        </authorList>
    </citation>
    <scope>NUCLEOTIDE SEQUENCE [LARGE SCALE GENOMIC DNA]</scope>
</reference>
<evidence type="ECO:0000259" key="1">
    <source>
        <dbReference type="Pfam" id="PF00583"/>
    </source>
</evidence>
<dbReference type="InterPro" id="IPR052523">
    <property type="entry name" value="Trichothecene_AcTrans"/>
</dbReference>
<accession>A0A0D6EQ91</accession>
<dbReference type="PANTHER" id="PTHR42791:SF2">
    <property type="entry name" value="N-ACETYLTRANSFERASE DOMAIN-CONTAINING PROTEIN"/>
    <property type="match status" value="1"/>
</dbReference>
<dbReference type="EMBL" id="CENE01000021">
    <property type="protein sequence ID" value="CEQ42134.1"/>
    <property type="molecule type" value="Genomic_DNA"/>
</dbReference>